<reference evidence="1 2" key="1">
    <citation type="journal article" date="2014" name="Nature">
        <title>Sequential evolution of bacterial morphology by co-option of a developmental regulator.</title>
        <authorList>
            <person name="Jiang C."/>
            <person name="Brown P.J."/>
            <person name="Ducret A."/>
            <person name="Brun Y.V."/>
        </authorList>
    </citation>
    <scope>NUCLEOTIDE SEQUENCE [LARGE SCALE GENOMIC DNA]</scope>
    <source>
        <strain evidence="1 2">DSM 16100</strain>
    </source>
</reference>
<protein>
    <submittedName>
        <fullName evidence="1">Uncharacterized protein</fullName>
    </submittedName>
</protein>
<dbReference type="AlphaFoldDB" id="V4PDX5"/>
<evidence type="ECO:0000313" key="1">
    <source>
        <dbReference type="EMBL" id="ESQ85349.1"/>
    </source>
</evidence>
<comment type="caution">
    <text evidence="1">The sequence shown here is derived from an EMBL/GenBank/DDBJ whole genome shotgun (WGS) entry which is preliminary data.</text>
</comment>
<dbReference type="PATRIC" id="fig|1121022.4.peg.3899"/>
<keyword evidence="2" id="KW-1185">Reference proteome</keyword>
<organism evidence="1 2">
    <name type="scientific">Asticcacaulis benevestitus DSM 16100 = ATCC BAA-896</name>
    <dbReference type="NCBI Taxonomy" id="1121022"/>
    <lineage>
        <taxon>Bacteria</taxon>
        <taxon>Pseudomonadati</taxon>
        <taxon>Pseudomonadota</taxon>
        <taxon>Alphaproteobacteria</taxon>
        <taxon>Caulobacterales</taxon>
        <taxon>Caulobacteraceae</taxon>
        <taxon>Asticcacaulis</taxon>
    </lineage>
</organism>
<dbReference type="Proteomes" id="UP000017837">
    <property type="component" value="Unassembled WGS sequence"/>
</dbReference>
<gene>
    <name evidence="1" type="ORF">ABENE_19045</name>
</gene>
<accession>V4PDX5</accession>
<dbReference type="EMBL" id="AWGB01000060">
    <property type="protein sequence ID" value="ESQ85349.1"/>
    <property type="molecule type" value="Genomic_DNA"/>
</dbReference>
<proteinExistence type="predicted"/>
<sequence length="204" mass="22837">MVAACAFLPPEASDLLAIFRSFRIVALAFNSLDAMARWWVHNYAHAKQNRRKGYTSLDGTANRAAKHSRKNGYYSEKRYKDECLHSINLSAETVAATFDAVLTPLCNSKAAAQEVSTPNRCGRGNLMSDKARKRLLHQPMPHNAGWHIRHRYAYLTFGGNDETSIWRACEDMAKRGNYLCRCLSCLLSGAAAAEWVLSSRHQAS</sequence>
<name>V4PDX5_9CAUL</name>
<evidence type="ECO:0000313" key="2">
    <source>
        <dbReference type="Proteomes" id="UP000017837"/>
    </source>
</evidence>